<dbReference type="Proteomes" id="UP000244335">
    <property type="component" value="Unassembled WGS sequence"/>
</dbReference>
<dbReference type="GO" id="GO:0005829">
    <property type="term" value="C:cytosol"/>
    <property type="evidence" value="ECO:0007669"/>
    <property type="project" value="TreeGrafter"/>
</dbReference>
<dbReference type="SUPFAM" id="SSF46689">
    <property type="entry name" value="Homeodomain-like"/>
    <property type="match status" value="1"/>
</dbReference>
<protein>
    <submittedName>
        <fullName evidence="5">AraC family transcriptional regulator</fullName>
    </submittedName>
</protein>
<evidence type="ECO:0000256" key="2">
    <source>
        <dbReference type="ARBA" id="ARBA00023125"/>
    </source>
</evidence>
<dbReference type="Gene3D" id="1.10.10.60">
    <property type="entry name" value="Homeodomain-like"/>
    <property type="match status" value="1"/>
</dbReference>
<name>A0AA92BZX6_RHIRH</name>
<dbReference type="InterPro" id="IPR032687">
    <property type="entry name" value="AraC-type_N"/>
</dbReference>
<dbReference type="Pfam" id="PF12833">
    <property type="entry name" value="HTH_18"/>
    <property type="match status" value="1"/>
</dbReference>
<dbReference type="InterPro" id="IPR018060">
    <property type="entry name" value="HTH_AraC"/>
</dbReference>
<dbReference type="GO" id="GO:0003700">
    <property type="term" value="F:DNA-binding transcription factor activity"/>
    <property type="evidence" value="ECO:0007669"/>
    <property type="project" value="InterPro"/>
</dbReference>
<comment type="caution">
    <text evidence="5">The sequence shown here is derived from an EMBL/GenBank/DDBJ whole genome shotgun (WGS) entry which is preliminary data.</text>
</comment>
<keyword evidence="3" id="KW-0804">Transcription</keyword>
<dbReference type="PROSITE" id="PS01124">
    <property type="entry name" value="HTH_ARAC_FAMILY_2"/>
    <property type="match status" value="1"/>
</dbReference>
<feature type="domain" description="HTH araC/xylS-type" evidence="4">
    <location>
        <begin position="224"/>
        <end position="322"/>
    </location>
</feature>
<dbReference type="InterPro" id="IPR009057">
    <property type="entry name" value="Homeodomain-like_sf"/>
</dbReference>
<evidence type="ECO:0000313" key="6">
    <source>
        <dbReference type="Proteomes" id="UP000244335"/>
    </source>
</evidence>
<dbReference type="Pfam" id="PF12625">
    <property type="entry name" value="Arabinose_bd"/>
    <property type="match status" value="1"/>
</dbReference>
<dbReference type="EMBL" id="QDFR01000012">
    <property type="protein sequence ID" value="PVE50362.1"/>
    <property type="molecule type" value="Genomic_DNA"/>
</dbReference>
<organism evidence="5 6">
    <name type="scientific">Rhizobium rhizogenes</name>
    <name type="common">Agrobacterium rhizogenes</name>
    <dbReference type="NCBI Taxonomy" id="359"/>
    <lineage>
        <taxon>Bacteria</taxon>
        <taxon>Pseudomonadati</taxon>
        <taxon>Pseudomonadota</taxon>
        <taxon>Alphaproteobacteria</taxon>
        <taxon>Hyphomicrobiales</taxon>
        <taxon>Rhizobiaceae</taxon>
        <taxon>Rhizobium/Agrobacterium group</taxon>
        <taxon>Rhizobium</taxon>
    </lineage>
</organism>
<gene>
    <name evidence="5" type="ORF">DC430_21890</name>
</gene>
<accession>A0AA92BZX6</accession>
<reference evidence="5 6" key="1">
    <citation type="submission" date="2018-04" db="EMBL/GenBank/DDBJ databases">
        <authorList>
            <person name="Hagen T."/>
        </authorList>
    </citation>
    <scope>NUCLEOTIDE SEQUENCE [LARGE SCALE GENOMIC DNA]</scope>
    <source>
        <strain evidence="5 6">TPD7009</strain>
    </source>
</reference>
<evidence type="ECO:0000313" key="5">
    <source>
        <dbReference type="EMBL" id="PVE50362.1"/>
    </source>
</evidence>
<dbReference type="GO" id="GO:0000976">
    <property type="term" value="F:transcription cis-regulatory region binding"/>
    <property type="evidence" value="ECO:0007669"/>
    <property type="project" value="TreeGrafter"/>
</dbReference>
<proteinExistence type="predicted"/>
<dbReference type="PANTHER" id="PTHR47894">
    <property type="entry name" value="HTH-TYPE TRANSCRIPTIONAL REGULATOR GADX"/>
    <property type="match status" value="1"/>
</dbReference>
<keyword evidence="1" id="KW-0805">Transcription regulation</keyword>
<keyword evidence="2" id="KW-0238">DNA-binding</keyword>
<evidence type="ECO:0000259" key="4">
    <source>
        <dbReference type="PROSITE" id="PS01124"/>
    </source>
</evidence>
<dbReference type="SMART" id="SM00342">
    <property type="entry name" value="HTH_ARAC"/>
    <property type="match status" value="1"/>
</dbReference>
<sequence>MISSGFVEDALDCLRQRNIDPSPALARANISLDHAGDVSNEQYGTLWLEVAALCQDEFFGLGARPMRPGSFKLLCHAVLHAGTLEHALKRALMFLNIVLDHPTGELRYQDGQAEIVVVSADAPRPAFAYRTYWLILLGVLCWLIGRRIPLRRVDFACAAPVNRRDYLQFFGAPVHFDTSVTRLVFNASYLALPTIRDEKSLRSFLRGAPANILLRYRHDQGLATRLRTRFEMSSTEDWPDFDTFAREMKLSPVTLRRRLKSEGQSFLAIRDDIRYKRARDLMGLQTLSVAETAARLGYAEPSAFHRAFIKWSGMTPAAFRKSALEGANDEVSQDGRSTVDD</sequence>
<dbReference type="PANTHER" id="PTHR47894:SF1">
    <property type="entry name" value="HTH-TYPE TRANSCRIPTIONAL REGULATOR VQSM"/>
    <property type="match status" value="1"/>
</dbReference>
<evidence type="ECO:0000256" key="3">
    <source>
        <dbReference type="ARBA" id="ARBA00023163"/>
    </source>
</evidence>
<evidence type="ECO:0000256" key="1">
    <source>
        <dbReference type="ARBA" id="ARBA00023015"/>
    </source>
</evidence>
<dbReference type="AlphaFoldDB" id="A0AA92BZX6"/>